<sequence length="76" mass="8732">MVEGNVVNRTEHVFTPFLSEVCTFAMDNIKILAKTCFLGSWYVGKRLRCWRLEPQPSLRTIIASRSLILFSINISI</sequence>
<organism evidence="1 2">
    <name type="scientific">Bursaphelenchus xylophilus</name>
    <name type="common">Pinewood nematode worm</name>
    <name type="synonym">Aphelenchoides xylophilus</name>
    <dbReference type="NCBI Taxonomy" id="6326"/>
    <lineage>
        <taxon>Eukaryota</taxon>
        <taxon>Metazoa</taxon>
        <taxon>Ecdysozoa</taxon>
        <taxon>Nematoda</taxon>
        <taxon>Chromadorea</taxon>
        <taxon>Rhabditida</taxon>
        <taxon>Tylenchina</taxon>
        <taxon>Tylenchomorpha</taxon>
        <taxon>Aphelenchoidea</taxon>
        <taxon>Aphelenchoididae</taxon>
        <taxon>Bursaphelenchus</taxon>
    </lineage>
</organism>
<protein>
    <submittedName>
        <fullName evidence="2">Uncharacterized protein</fullName>
    </submittedName>
</protein>
<dbReference type="AlphaFoldDB" id="A0A1I7SK51"/>
<reference evidence="2" key="1">
    <citation type="submission" date="2016-11" db="UniProtKB">
        <authorList>
            <consortium name="WormBaseParasite"/>
        </authorList>
    </citation>
    <scope>IDENTIFICATION</scope>
</reference>
<proteinExistence type="predicted"/>
<name>A0A1I7SK51_BURXY</name>
<evidence type="ECO:0000313" key="1">
    <source>
        <dbReference type="Proteomes" id="UP000095284"/>
    </source>
</evidence>
<accession>A0A1I7SK51</accession>
<dbReference type="Proteomes" id="UP000095284">
    <property type="component" value="Unplaced"/>
</dbReference>
<dbReference type="WBParaSite" id="BXY_1343100.1">
    <property type="protein sequence ID" value="BXY_1343100.1"/>
    <property type="gene ID" value="BXY_1343100"/>
</dbReference>
<evidence type="ECO:0000313" key="2">
    <source>
        <dbReference type="WBParaSite" id="BXY_1343100.1"/>
    </source>
</evidence>